<dbReference type="AlphaFoldDB" id="A0A212PZY7"/>
<proteinExistence type="predicted"/>
<keyword evidence="3" id="KW-1185">Reference proteome</keyword>
<gene>
    <name evidence="2" type="ORF">SAMN06265338_101290</name>
</gene>
<dbReference type="EMBL" id="FYDG01000001">
    <property type="protein sequence ID" value="SNB52603.1"/>
    <property type="molecule type" value="Genomic_DNA"/>
</dbReference>
<organism evidence="2 3">
    <name type="scientific">Rhodoblastus acidophilus</name>
    <name type="common">Rhodopseudomonas acidophila</name>
    <dbReference type="NCBI Taxonomy" id="1074"/>
    <lineage>
        <taxon>Bacteria</taxon>
        <taxon>Pseudomonadati</taxon>
        <taxon>Pseudomonadota</taxon>
        <taxon>Alphaproteobacteria</taxon>
        <taxon>Hyphomicrobiales</taxon>
        <taxon>Rhodoblastaceae</taxon>
        <taxon>Rhodoblastus</taxon>
    </lineage>
</organism>
<dbReference type="Proteomes" id="UP000198418">
    <property type="component" value="Unassembled WGS sequence"/>
</dbReference>
<feature type="transmembrane region" description="Helical" evidence="1">
    <location>
        <begin position="109"/>
        <end position="129"/>
    </location>
</feature>
<sequence>MLRNRDAHARFHDRLREFAEVESNPSAGSLLLRFDPADAGLNARIRAEIAALFGEAAPSPAQPNAAPERRSNAPVLNARAKWEINRVAKIGAIAAMAFSIAALRSSRKLHAQAGALSVFLMLVHVAIHWRRAFR</sequence>
<reference evidence="3" key="1">
    <citation type="submission" date="2017-06" db="EMBL/GenBank/DDBJ databases">
        <authorList>
            <person name="Varghese N."/>
            <person name="Submissions S."/>
        </authorList>
    </citation>
    <scope>NUCLEOTIDE SEQUENCE [LARGE SCALE GENOMIC DNA]</scope>
    <source>
        <strain evidence="3">DSM 137</strain>
    </source>
</reference>
<evidence type="ECO:0000313" key="3">
    <source>
        <dbReference type="Proteomes" id="UP000198418"/>
    </source>
</evidence>
<evidence type="ECO:0000313" key="2">
    <source>
        <dbReference type="EMBL" id="SNB52603.1"/>
    </source>
</evidence>
<feature type="transmembrane region" description="Helical" evidence="1">
    <location>
        <begin position="87"/>
        <end position="103"/>
    </location>
</feature>
<protein>
    <submittedName>
        <fullName evidence="2">Uncharacterized protein</fullName>
    </submittedName>
</protein>
<evidence type="ECO:0000256" key="1">
    <source>
        <dbReference type="SAM" id="Phobius"/>
    </source>
</evidence>
<name>A0A212PZY7_RHOAC</name>
<keyword evidence="1" id="KW-0812">Transmembrane</keyword>
<accession>A0A212PZY7</accession>
<keyword evidence="1" id="KW-0472">Membrane</keyword>
<keyword evidence="1" id="KW-1133">Transmembrane helix</keyword>